<dbReference type="GO" id="GO:0065002">
    <property type="term" value="P:intracellular protein transmembrane transport"/>
    <property type="evidence" value="ECO:0007669"/>
    <property type="project" value="UniProtKB-UniRule"/>
</dbReference>
<proteinExistence type="inferred from homology"/>
<gene>
    <name evidence="9 11" type="primary">secF</name>
    <name evidence="11" type="ORF">COU16_01380</name>
</gene>
<keyword evidence="6 9" id="KW-1133">Transmembrane helix</keyword>
<accession>A0A2H0UE22</accession>
<dbReference type="EMBL" id="PFBI01000005">
    <property type="protein sequence ID" value="PIR84673.1"/>
    <property type="molecule type" value="Genomic_DNA"/>
</dbReference>
<evidence type="ECO:0000256" key="9">
    <source>
        <dbReference type="HAMAP-Rule" id="MF_01464"/>
    </source>
</evidence>
<dbReference type="HAMAP" id="MF_01464_B">
    <property type="entry name" value="SecF_B"/>
    <property type="match status" value="1"/>
</dbReference>
<comment type="subcellular location">
    <subcellularLocation>
        <location evidence="1 9">Cell membrane</location>
        <topology evidence="1 9">Multi-pass membrane protein</topology>
    </subcellularLocation>
</comment>
<evidence type="ECO:0000256" key="6">
    <source>
        <dbReference type="ARBA" id="ARBA00022989"/>
    </source>
</evidence>
<dbReference type="GO" id="GO:0005886">
    <property type="term" value="C:plasma membrane"/>
    <property type="evidence" value="ECO:0007669"/>
    <property type="project" value="UniProtKB-SubCell"/>
</dbReference>
<feature type="transmembrane region" description="Helical" evidence="9">
    <location>
        <begin position="127"/>
        <end position="146"/>
    </location>
</feature>
<evidence type="ECO:0000256" key="3">
    <source>
        <dbReference type="ARBA" id="ARBA00022475"/>
    </source>
</evidence>
<comment type="function">
    <text evidence="9">Part of the Sec protein translocase complex. Interacts with the SecYEG preprotein conducting channel. SecDF uses the proton motive force (PMF) to complete protein translocation after the ATP-dependent function of SecA.</text>
</comment>
<feature type="transmembrane region" description="Helical" evidence="9">
    <location>
        <begin position="12"/>
        <end position="34"/>
    </location>
</feature>
<reference evidence="12" key="1">
    <citation type="submission" date="2017-09" db="EMBL/GenBank/DDBJ databases">
        <title>Depth-based differentiation of microbial function through sediment-hosted aquifers and enrichment of novel symbionts in the deep terrestrial subsurface.</title>
        <authorList>
            <person name="Probst A.J."/>
            <person name="Ladd B."/>
            <person name="Jarett J.K."/>
            <person name="Geller-Mcgrath D.E."/>
            <person name="Sieber C.M.K."/>
            <person name="Emerson J.B."/>
            <person name="Anantharaman K."/>
            <person name="Thomas B.C."/>
            <person name="Malmstrom R."/>
            <person name="Stieglmeier M."/>
            <person name="Klingl A."/>
            <person name="Woyke T."/>
            <person name="Ryan C.M."/>
            <person name="Banfield J.F."/>
        </authorList>
    </citation>
    <scope>NUCLEOTIDE SEQUENCE [LARGE SCALE GENOMIC DNA]</scope>
</reference>
<protein>
    <recommendedName>
        <fullName evidence="9">Protein-export membrane protein SecF</fullName>
    </recommendedName>
</protein>
<keyword evidence="2 9" id="KW-0813">Transport</keyword>
<dbReference type="SUPFAM" id="SSF82866">
    <property type="entry name" value="Multidrug efflux transporter AcrB transmembrane domain"/>
    <property type="match status" value="1"/>
</dbReference>
<dbReference type="AlphaFoldDB" id="A0A2H0UE22"/>
<dbReference type="Pfam" id="PF07549">
    <property type="entry name" value="Sec_GG"/>
    <property type="match status" value="1"/>
</dbReference>
<dbReference type="NCBIfam" id="TIGR00966">
    <property type="entry name" value="transloc_SecF"/>
    <property type="match status" value="1"/>
</dbReference>
<dbReference type="InterPro" id="IPR005665">
    <property type="entry name" value="SecF_bac"/>
</dbReference>
<sequence length="300" mass="32223">MFIAKYTKQLLIITVLIFVVTIGTVATLGIPFGIDFTGGALTEVSYESRPSKADLQTALNTEDLGDYSLREATTEDGKSAFILRTRDLTESERQEVGDVLTSVGEGGTISRFTSIGPVIGEELATKAAWAIVAVVFIIVIYIAFVFRKVANPVRSWVYGGIVILVLIHDVLVPAAVMSLLGYFLGAEADVLFIMALLAVLGYSVNDTIVVFDRVRENLLLSEGKNSESFPHLVGRSVQEAMARSINTSVTTLAALSALYFLGGDVTKNFALVLIAGVIAGAYSSICIANPLLIYIAEKQK</sequence>
<evidence type="ECO:0000256" key="2">
    <source>
        <dbReference type="ARBA" id="ARBA00022448"/>
    </source>
</evidence>
<feature type="transmembrane region" description="Helical" evidence="9">
    <location>
        <begin position="245"/>
        <end position="263"/>
    </location>
</feature>
<feature type="transmembrane region" description="Helical" evidence="9">
    <location>
        <begin position="158"/>
        <end position="184"/>
    </location>
</feature>
<evidence type="ECO:0000256" key="5">
    <source>
        <dbReference type="ARBA" id="ARBA00022927"/>
    </source>
</evidence>
<dbReference type="InterPro" id="IPR022645">
    <property type="entry name" value="SecD/SecF_bac"/>
</dbReference>
<keyword evidence="8 9" id="KW-0472">Membrane</keyword>
<dbReference type="PANTHER" id="PTHR30081">
    <property type="entry name" value="PROTEIN-EXPORT MEMBRANE PROTEIN SEC"/>
    <property type="match status" value="1"/>
</dbReference>
<dbReference type="Proteomes" id="UP000229344">
    <property type="component" value="Unassembled WGS sequence"/>
</dbReference>
<feature type="transmembrane region" description="Helical" evidence="9">
    <location>
        <begin position="190"/>
        <end position="211"/>
    </location>
</feature>
<name>A0A2H0UE22_9BACT</name>
<dbReference type="GO" id="GO:0006605">
    <property type="term" value="P:protein targeting"/>
    <property type="evidence" value="ECO:0007669"/>
    <property type="project" value="UniProtKB-UniRule"/>
</dbReference>
<dbReference type="GO" id="GO:0043952">
    <property type="term" value="P:protein transport by the Sec complex"/>
    <property type="evidence" value="ECO:0007669"/>
    <property type="project" value="UniProtKB-UniRule"/>
</dbReference>
<organism evidence="11 12">
    <name type="scientific">Candidatus Kaiserbacteria bacterium CG10_big_fil_rev_8_21_14_0_10_47_16</name>
    <dbReference type="NCBI Taxonomy" id="1974608"/>
    <lineage>
        <taxon>Bacteria</taxon>
        <taxon>Candidatus Kaiseribacteriota</taxon>
    </lineage>
</organism>
<comment type="caution">
    <text evidence="11">The sequence shown here is derived from an EMBL/GenBank/DDBJ whole genome shotgun (WGS) entry which is preliminary data.</text>
</comment>
<evidence type="ECO:0000313" key="12">
    <source>
        <dbReference type="Proteomes" id="UP000229344"/>
    </source>
</evidence>
<comment type="subunit">
    <text evidence="9">Forms a complex with SecD. Part of the essential Sec protein translocation apparatus which comprises SecA, SecYEG and auxiliary proteins SecDF. Other proteins may also be involved.</text>
</comment>
<keyword evidence="5 9" id="KW-0653">Protein transport</keyword>
<dbReference type="Pfam" id="PF02355">
    <property type="entry name" value="SecD_SecF_C"/>
    <property type="match status" value="1"/>
</dbReference>
<evidence type="ECO:0000256" key="7">
    <source>
        <dbReference type="ARBA" id="ARBA00023010"/>
    </source>
</evidence>
<keyword evidence="3 9" id="KW-1003">Cell membrane</keyword>
<dbReference type="InterPro" id="IPR022646">
    <property type="entry name" value="SecD/SecF_CS"/>
</dbReference>
<evidence type="ECO:0000256" key="8">
    <source>
        <dbReference type="ARBA" id="ARBA00023136"/>
    </source>
</evidence>
<keyword evidence="7 9" id="KW-0811">Translocation</keyword>
<dbReference type="PRINTS" id="PR01755">
    <property type="entry name" value="SECFTRNLCASE"/>
</dbReference>
<evidence type="ECO:0000256" key="1">
    <source>
        <dbReference type="ARBA" id="ARBA00004651"/>
    </source>
</evidence>
<comment type="similarity">
    <text evidence="9">Belongs to the SecD/SecF family. SecF subfamily.</text>
</comment>
<dbReference type="Gene3D" id="1.20.1640.10">
    <property type="entry name" value="Multidrug efflux transporter AcrB transmembrane domain"/>
    <property type="match status" value="1"/>
</dbReference>
<evidence type="ECO:0000313" key="11">
    <source>
        <dbReference type="EMBL" id="PIR84673.1"/>
    </source>
</evidence>
<dbReference type="InterPro" id="IPR022813">
    <property type="entry name" value="SecD/SecF_arch_bac"/>
</dbReference>
<keyword evidence="4 9" id="KW-0812">Transmembrane</keyword>
<evidence type="ECO:0000259" key="10">
    <source>
        <dbReference type="Pfam" id="PF02355"/>
    </source>
</evidence>
<feature type="transmembrane region" description="Helical" evidence="9">
    <location>
        <begin position="269"/>
        <end position="296"/>
    </location>
</feature>
<dbReference type="PANTHER" id="PTHR30081:SF8">
    <property type="entry name" value="PROTEIN TRANSLOCASE SUBUNIT SECF"/>
    <property type="match status" value="1"/>
</dbReference>
<evidence type="ECO:0000256" key="4">
    <source>
        <dbReference type="ARBA" id="ARBA00022692"/>
    </source>
</evidence>
<feature type="domain" description="Protein export membrane protein SecD/SecF C-terminal" evidence="10">
    <location>
        <begin position="98"/>
        <end position="297"/>
    </location>
</feature>
<dbReference type="InterPro" id="IPR048634">
    <property type="entry name" value="SecD_SecF_C"/>
</dbReference>
<dbReference type="GO" id="GO:0015450">
    <property type="term" value="F:protein-transporting ATPase activity"/>
    <property type="evidence" value="ECO:0007669"/>
    <property type="project" value="InterPro"/>
</dbReference>